<dbReference type="SUPFAM" id="SSF51004">
    <property type="entry name" value="C-terminal (heme d1) domain of cytochrome cd1-nitrite reductase"/>
    <property type="match status" value="1"/>
</dbReference>
<dbReference type="GO" id="GO:0009055">
    <property type="term" value="F:electron transfer activity"/>
    <property type="evidence" value="ECO:0007669"/>
    <property type="project" value="InterPro"/>
</dbReference>
<dbReference type="InterPro" id="IPR036909">
    <property type="entry name" value="Cyt_c-like_dom_sf"/>
</dbReference>
<dbReference type="Proteomes" id="UP000267841">
    <property type="component" value="Unassembled WGS sequence"/>
</dbReference>
<dbReference type="PROSITE" id="PS51007">
    <property type="entry name" value="CYTC"/>
    <property type="match status" value="2"/>
</dbReference>
<sequence length="561" mass="63408">MASLISLRSLAPSLPLFFFLFSFADDGRGIYLKHCASCHHEDRIGRTAPPLLPEFLGKKNDDYLVRVIKEGIPASSMPSFGFLSEKDVKKLIDFIRKPSPHLIYTLKDIENSYTKLEGNTKKLGIKDVKNLIVAVDRGSRKVSLIEESRVLDSFPFGNVHGGVKFSPGGRDFYVPARDGWIAHYSVEEGRLKEKIRACIYLRNIALSPSGNRLLASCVLPKSLLLMDKNLKPLKKIELEGRPGAVYELNKSGHFILTFRDKPYVALVNQEGDILYKRIDSPLEDFFIDPLERFIVGSSRKEGKLLVYELESLKKVFEREVPGLPHLFSASFWYTGGSFYFATRHIGSTKVSIWRMYDWELVKEIDTGGKGFFVRTNSKVPDLWIDNGGGEFILIDKKSLEVKRFKASEGGQATHVEFSADGRFAYVSVVGGKRGLYLYDPLSLEPLGKIPAEYPVGKYNFVNKSRSFDTVQLGYQVFMEKCWGCHHTTKEAFGPPFKWIAKHRNKAQIVSQMLNPEETAKLLGYDRNAMPKIALSPEEVEVLLSLIESLKGDEEDKHAKTE</sequence>
<dbReference type="EMBL" id="RCCJ01000001">
    <property type="protein sequence ID" value="RLJ70839.1"/>
    <property type="molecule type" value="Genomic_DNA"/>
</dbReference>
<dbReference type="GO" id="GO:0020037">
    <property type="term" value="F:heme binding"/>
    <property type="evidence" value="ECO:0007669"/>
    <property type="project" value="InterPro"/>
</dbReference>
<evidence type="ECO:0000313" key="9">
    <source>
        <dbReference type="Proteomes" id="UP000267841"/>
    </source>
</evidence>
<dbReference type="InterPro" id="IPR051811">
    <property type="entry name" value="Cytochrome_c550/c551-like"/>
</dbReference>
<evidence type="ECO:0000256" key="5">
    <source>
        <dbReference type="ARBA" id="ARBA00023004"/>
    </source>
</evidence>
<keyword evidence="4" id="KW-0249">Electron transport</keyword>
<dbReference type="OrthoDB" id="5290932at2"/>
<dbReference type="Gene3D" id="1.10.760.10">
    <property type="entry name" value="Cytochrome c-like domain"/>
    <property type="match status" value="2"/>
</dbReference>
<dbReference type="PANTHER" id="PTHR37823">
    <property type="entry name" value="CYTOCHROME C-553-LIKE"/>
    <property type="match status" value="1"/>
</dbReference>
<dbReference type="Pfam" id="PF02239">
    <property type="entry name" value="Cytochrom_D1"/>
    <property type="match status" value="1"/>
</dbReference>
<comment type="caution">
    <text evidence="8">The sequence shown here is derived from an EMBL/GenBank/DDBJ whole genome shotgun (WGS) entry which is preliminary data.</text>
</comment>
<dbReference type="GO" id="GO:0046872">
    <property type="term" value="F:metal ion binding"/>
    <property type="evidence" value="ECO:0007669"/>
    <property type="project" value="UniProtKB-KW"/>
</dbReference>
<dbReference type="InterPro" id="IPR003143">
    <property type="entry name" value="Cyt_cd1_C_sf"/>
</dbReference>
<keyword evidence="9" id="KW-1185">Reference proteome</keyword>
<dbReference type="PANTHER" id="PTHR37823:SF1">
    <property type="entry name" value="CYTOCHROME C-553-LIKE"/>
    <property type="match status" value="1"/>
</dbReference>
<evidence type="ECO:0000256" key="2">
    <source>
        <dbReference type="ARBA" id="ARBA00022617"/>
    </source>
</evidence>
<dbReference type="Gene3D" id="2.140.10.20">
    <property type="entry name" value="C-terminal (heme d1) domain of cytochrome cd1-nitrite reductase"/>
    <property type="match status" value="1"/>
</dbReference>
<name>A0A497XRW9_9AQUI</name>
<dbReference type="AlphaFoldDB" id="A0A497XRW9"/>
<keyword evidence="1" id="KW-0813">Transport</keyword>
<evidence type="ECO:0000256" key="1">
    <source>
        <dbReference type="ARBA" id="ARBA00022448"/>
    </source>
</evidence>
<dbReference type="Pfam" id="PF00034">
    <property type="entry name" value="Cytochrom_C"/>
    <property type="match status" value="1"/>
</dbReference>
<dbReference type="CDD" id="cd20784">
    <property type="entry name" value="8prop_hemeD1_cyt_cd1-like"/>
    <property type="match status" value="1"/>
</dbReference>
<reference evidence="8 9" key="1">
    <citation type="submission" date="2018-10" db="EMBL/GenBank/DDBJ databases">
        <title>Genomic Encyclopedia of Archaeal and Bacterial Type Strains, Phase II (KMG-II): from individual species to whole genera.</title>
        <authorList>
            <person name="Goeker M."/>
        </authorList>
    </citation>
    <scope>NUCLEOTIDE SEQUENCE [LARGE SCALE GENOMIC DNA]</scope>
    <source>
        <strain evidence="8 9">DSM 16510</strain>
    </source>
</reference>
<keyword evidence="5 6" id="KW-0408">Iron</keyword>
<evidence type="ECO:0000259" key="7">
    <source>
        <dbReference type="PROSITE" id="PS51007"/>
    </source>
</evidence>
<dbReference type="RefSeq" id="WP_121011192.1">
    <property type="nucleotide sequence ID" value="NZ_RCCJ01000001.1"/>
</dbReference>
<evidence type="ECO:0000313" key="8">
    <source>
        <dbReference type="EMBL" id="RLJ70839.1"/>
    </source>
</evidence>
<dbReference type="Pfam" id="PF13442">
    <property type="entry name" value="Cytochrome_CBB3"/>
    <property type="match status" value="1"/>
</dbReference>
<dbReference type="InterPro" id="IPR009056">
    <property type="entry name" value="Cyt_c-like_dom"/>
</dbReference>
<feature type="domain" description="Cytochrome c" evidence="7">
    <location>
        <begin position="468"/>
        <end position="550"/>
    </location>
</feature>
<evidence type="ECO:0000256" key="6">
    <source>
        <dbReference type="PROSITE-ProRule" id="PRU00433"/>
    </source>
</evidence>
<protein>
    <submittedName>
        <fullName evidence="8">Cytochrome c</fullName>
    </submittedName>
</protein>
<keyword evidence="3 6" id="KW-0479">Metal-binding</keyword>
<dbReference type="SUPFAM" id="SSF46626">
    <property type="entry name" value="Cytochrome c"/>
    <property type="match status" value="2"/>
</dbReference>
<dbReference type="InterPro" id="IPR011048">
    <property type="entry name" value="Haem_d1_sf"/>
</dbReference>
<accession>A0A497XRW9</accession>
<proteinExistence type="predicted"/>
<keyword evidence="2 6" id="KW-0349">Heme</keyword>
<organism evidence="8 9">
    <name type="scientific">Hydrogenivirga caldilitoris</name>
    <dbReference type="NCBI Taxonomy" id="246264"/>
    <lineage>
        <taxon>Bacteria</taxon>
        <taxon>Pseudomonadati</taxon>
        <taxon>Aquificota</taxon>
        <taxon>Aquificia</taxon>
        <taxon>Aquificales</taxon>
        <taxon>Aquificaceae</taxon>
        <taxon>Hydrogenivirga</taxon>
    </lineage>
</organism>
<evidence type="ECO:0000256" key="4">
    <source>
        <dbReference type="ARBA" id="ARBA00022982"/>
    </source>
</evidence>
<gene>
    <name evidence="8" type="ORF">BCF55_1123</name>
</gene>
<feature type="domain" description="Cytochrome c" evidence="7">
    <location>
        <begin position="22"/>
        <end position="99"/>
    </location>
</feature>
<evidence type="ECO:0000256" key="3">
    <source>
        <dbReference type="ARBA" id="ARBA00022723"/>
    </source>
</evidence>